<dbReference type="eggNOG" id="COG3101">
    <property type="taxonomic scope" value="Bacteria"/>
</dbReference>
<evidence type="ECO:0000313" key="1">
    <source>
        <dbReference type="EMBL" id="KDN25297.1"/>
    </source>
</evidence>
<organism evidence="1 2">
    <name type="scientific">Moraxella bovoculi 237</name>
    <dbReference type="NCBI Taxonomy" id="743974"/>
    <lineage>
        <taxon>Bacteria</taxon>
        <taxon>Pseudomonadati</taxon>
        <taxon>Pseudomonadota</taxon>
        <taxon>Gammaproteobacteria</taxon>
        <taxon>Moraxellales</taxon>
        <taxon>Moraxellaceae</taxon>
        <taxon>Moraxella</taxon>
    </lineage>
</organism>
<dbReference type="EMBL" id="AOMT01000021">
    <property type="protein sequence ID" value="KDN25297.1"/>
    <property type="molecule type" value="Genomic_DNA"/>
</dbReference>
<comment type="caution">
    <text evidence="1">The sequence shown here is derived from an EMBL/GenBank/DDBJ whole genome shotgun (WGS) entry which is preliminary data.</text>
</comment>
<reference evidence="1 2" key="1">
    <citation type="journal article" date="2014" name="Genome Announc.">
        <title>Draft Genome Sequence of Moraxella bovoculi Strain 237T (ATCC BAA-1259T) Isolated from a Calf with Infectious Bovine Keratoconjunctivitis.</title>
        <authorList>
            <person name="Calcutt M.J."/>
            <person name="Foecking M.F."/>
            <person name="Martin N.T."/>
            <person name="Mhlanga-Mutangadura T."/>
            <person name="Reilly T.J."/>
        </authorList>
    </citation>
    <scope>NUCLEOTIDE SEQUENCE [LARGE SCALE GENOMIC DNA]</scope>
    <source>
        <strain evidence="1 2">237</strain>
    </source>
</reference>
<proteinExistence type="predicted"/>
<dbReference type="InterPro" id="IPR007411">
    <property type="entry name" value="EpmC"/>
</dbReference>
<protein>
    <submittedName>
        <fullName evidence="1">Uncharacterized protein</fullName>
    </submittedName>
</protein>
<accession>A0A066UHF9</accession>
<dbReference type="AlphaFoldDB" id="A0A066UHF9"/>
<evidence type="ECO:0000313" key="2">
    <source>
        <dbReference type="Proteomes" id="UP000035860"/>
    </source>
</evidence>
<dbReference type="Pfam" id="PF04315">
    <property type="entry name" value="EpmC"/>
    <property type="match status" value="1"/>
</dbReference>
<name>A0A066UHF9_9GAMM</name>
<gene>
    <name evidence="1" type="ORF">MBO_04419</name>
</gene>
<dbReference type="RefSeq" id="WP_052585301.1">
    <property type="nucleotide sequence ID" value="NZ_AOMT01000021.1"/>
</dbReference>
<keyword evidence="2" id="KW-1185">Reference proteome</keyword>
<dbReference type="OrthoDB" id="5298591at2"/>
<dbReference type="Proteomes" id="UP000035860">
    <property type="component" value="Unassembled WGS sequence"/>
</dbReference>
<sequence>MTFISFYDLSPDLALNQNDNKNHVFNLWQNLFKLLSDQDDIKKITQNFTVRDLGNFRDTWQNIDHNDDDALTDWLMKLFNQMFNQKNIDIMPTILVRGENEPEYFPSEAGSPARIEFAHGFFASALHEVSHWCIAGKHRRTLNDFGYWYESDGRDEQTQAIFEQVEIKPQAIECLLNQACGRYFYVSQDNLNADFDTTKSTFAHDVYERANQYLNHPDKLPRDARRLIWMFLIICQKFQLPNQKGQP</sequence>